<dbReference type="Proteomes" id="UP000266634">
    <property type="component" value="Unassembled WGS sequence"/>
</dbReference>
<dbReference type="GO" id="GO:0004177">
    <property type="term" value="F:aminopeptidase activity"/>
    <property type="evidence" value="ECO:0007669"/>
    <property type="project" value="UniProtKB-KW"/>
</dbReference>
<feature type="non-terminal residue" evidence="1">
    <location>
        <position position="78"/>
    </location>
</feature>
<keyword evidence="1" id="KW-0031">Aminopeptidase</keyword>
<organism evidence="1 2">
    <name type="scientific">Clavibacter michiganensis subsp. insidiosus</name>
    <dbReference type="NCBI Taxonomy" id="33014"/>
    <lineage>
        <taxon>Bacteria</taxon>
        <taxon>Bacillati</taxon>
        <taxon>Actinomycetota</taxon>
        <taxon>Actinomycetes</taxon>
        <taxon>Micrococcales</taxon>
        <taxon>Microbacteriaceae</taxon>
        <taxon>Clavibacter</taxon>
    </lineage>
</organism>
<evidence type="ECO:0000313" key="1">
    <source>
        <dbReference type="EMBL" id="RIJ42168.1"/>
    </source>
</evidence>
<name>A0A399SG38_9MICO</name>
<evidence type="ECO:0000313" key="2">
    <source>
        <dbReference type="Proteomes" id="UP000266634"/>
    </source>
</evidence>
<keyword evidence="1" id="KW-0645">Protease</keyword>
<dbReference type="AlphaFoldDB" id="A0A399SG38"/>
<proteinExistence type="predicted"/>
<comment type="caution">
    <text evidence="1">The sequence shown here is derived from an EMBL/GenBank/DDBJ whole genome shotgun (WGS) entry which is preliminary data.</text>
</comment>
<protein>
    <submittedName>
        <fullName evidence="1">Leucyl aminopeptidase</fullName>
    </submittedName>
</protein>
<keyword evidence="1" id="KW-0378">Hydrolase</keyword>
<dbReference type="EMBL" id="QWEA01000251">
    <property type="protein sequence ID" value="RIJ42168.1"/>
    <property type="molecule type" value="Genomic_DNA"/>
</dbReference>
<sequence length="78" mass="7671">MTLPQLSVSSDRAVDVEADALVVAVSSEKEGIRVHAPEGLELDASGLSAIGVTGSRDEVVRVAGTGTAAGVVALVGVG</sequence>
<reference evidence="1 2" key="1">
    <citation type="submission" date="2018-08" db="EMBL/GenBank/DDBJ databases">
        <title>Genome Sequence of Clavibacter michiganensis Subspecies type strains, and the Atypical Peach-Colored Strains Isolated from Tomato.</title>
        <authorList>
            <person name="Osdaghi E."/>
            <person name="Portier P."/>
            <person name="Briand M."/>
            <person name="Jacques M.-A."/>
        </authorList>
    </citation>
    <scope>NUCLEOTIDE SEQUENCE [LARGE SCALE GENOMIC DNA]</scope>
    <source>
        <strain evidence="1 2">CFBP 6488</strain>
    </source>
</reference>
<gene>
    <name evidence="1" type="ORF">DZF93_07805</name>
</gene>
<accession>A0A399SG38</accession>